<protein>
    <submittedName>
        <fullName evidence="2">Uncharacterized protein</fullName>
    </submittedName>
</protein>
<name>A0A644VZQ4_9ZZZZ</name>
<evidence type="ECO:0000313" key="2">
    <source>
        <dbReference type="EMBL" id="MPL96640.1"/>
    </source>
</evidence>
<feature type="transmembrane region" description="Helical" evidence="1">
    <location>
        <begin position="513"/>
        <end position="532"/>
    </location>
</feature>
<gene>
    <name evidence="2" type="ORF">SDC9_42822</name>
</gene>
<proteinExistence type="predicted"/>
<reference evidence="2" key="1">
    <citation type="submission" date="2019-08" db="EMBL/GenBank/DDBJ databases">
        <authorList>
            <person name="Kucharzyk K."/>
            <person name="Murdoch R.W."/>
            <person name="Higgins S."/>
            <person name="Loffler F."/>
        </authorList>
    </citation>
    <scope>NUCLEOTIDE SEQUENCE</scope>
</reference>
<keyword evidence="1" id="KW-0812">Transmembrane</keyword>
<keyword evidence="1" id="KW-1133">Transmembrane helix</keyword>
<dbReference type="EMBL" id="VSSQ01000519">
    <property type="protein sequence ID" value="MPL96640.1"/>
    <property type="molecule type" value="Genomic_DNA"/>
</dbReference>
<feature type="transmembrane region" description="Helical" evidence="1">
    <location>
        <begin position="588"/>
        <end position="607"/>
    </location>
</feature>
<sequence>MLASSKQILKNLGKADSEELTVEDTSDTEAIFAKTRFNGDGVITEDTTKDENLKKCILDIIACIGSVLDRSGKQGVSTEQIELFFQNCEDYAAWHAKAENNSPVILPYGADTQKAFDAFKAVRAKIDDYFVRCRLAEFDPVSADVLNTLTARFEAISSKDLSGCMDEIAEFPLAKIEANKPLNLNKGINPAWAGALASFKSLVTGPAKIKKELTEDDWQQIIAGFDAFVSWQAEKAGTAVEALTLDGVRAILSDDYKNKLIALVEKDKELEKEAGNIILVDQLVRYYRDLYQILNNFVTFADFYAPDAEAVFQAGTLYIDQRSCNLCIKVTDMAKHNTMASYSGICLLYCDCISRGTNEKMTIVVGLTDGDVDNLTVGRNALFYDKKGQVWDASITKIIDNPISIRQAFWSPYRKVAKFISTQVEKFAASKEQEVTSSATSNIEKTTVKVDNGLAESSKVNVAPTPAPAPQPFDIAKFAGIFAAIGLAFGAIGSVLASVVGGFLALTWWKMPLAFLGLILAISGPSMLLAWLKLRKRNLAPVLDANGWAINAKATINIQFGRTLTHLAELPKNAKINMVDPFSKKKNPILPILIILVVLAFVAYYLWKYEIIKL</sequence>
<keyword evidence="1" id="KW-0472">Membrane</keyword>
<evidence type="ECO:0000256" key="1">
    <source>
        <dbReference type="SAM" id="Phobius"/>
    </source>
</evidence>
<accession>A0A644VZQ4</accession>
<feature type="transmembrane region" description="Helical" evidence="1">
    <location>
        <begin position="478"/>
        <end position="506"/>
    </location>
</feature>
<organism evidence="2">
    <name type="scientific">bioreactor metagenome</name>
    <dbReference type="NCBI Taxonomy" id="1076179"/>
    <lineage>
        <taxon>unclassified sequences</taxon>
        <taxon>metagenomes</taxon>
        <taxon>ecological metagenomes</taxon>
    </lineage>
</organism>
<dbReference type="AlphaFoldDB" id="A0A644VZQ4"/>
<comment type="caution">
    <text evidence="2">The sequence shown here is derived from an EMBL/GenBank/DDBJ whole genome shotgun (WGS) entry which is preliminary data.</text>
</comment>